<organism evidence="6 7">
    <name type="scientific">Pseudomonas syringae</name>
    <dbReference type="NCBI Taxonomy" id="317"/>
    <lineage>
        <taxon>Bacteria</taxon>
        <taxon>Pseudomonadati</taxon>
        <taxon>Pseudomonadota</taxon>
        <taxon>Gammaproteobacteria</taxon>
        <taxon>Pseudomonadales</taxon>
        <taxon>Pseudomonadaceae</taxon>
        <taxon>Pseudomonas</taxon>
    </lineage>
</organism>
<dbReference type="SUPFAM" id="SSF53706">
    <property type="entry name" value="Formate dehydrogenase/DMSO reductase, domains 1-3"/>
    <property type="match status" value="1"/>
</dbReference>
<evidence type="ECO:0000259" key="5">
    <source>
        <dbReference type="Pfam" id="PF18364"/>
    </source>
</evidence>
<keyword evidence="2" id="KW-0500">Molybdenum</keyword>
<name>A0A2K4WRT1_PSESX</name>
<evidence type="ECO:0000259" key="4">
    <source>
        <dbReference type="Pfam" id="PF00384"/>
    </source>
</evidence>
<dbReference type="InterPro" id="IPR041460">
    <property type="entry name" value="Molybdopterin_N"/>
</dbReference>
<comment type="cofactor">
    <cofactor evidence="1">
        <name>Mo-bis(molybdopterin guanine dinucleotide)</name>
        <dbReference type="ChEBI" id="CHEBI:60539"/>
    </cofactor>
</comment>
<dbReference type="GO" id="GO:0016491">
    <property type="term" value="F:oxidoreductase activity"/>
    <property type="evidence" value="ECO:0007669"/>
    <property type="project" value="UniProtKB-KW"/>
</dbReference>
<dbReference type="Pfam" id="PF18364">
    <property type="entry name" value="Molybdopterin_N"/>
    <property type="match status" value="1"/>
</dbReference>
<accession>A0A2K4WRT1</accession>
<feature type="domain" description="Molybdopterin oxidoreductase N-terminal" evidence="5">
    <location>
        <begin position="7"/>
        <end position="43"/>
    </location>
</feature>
<keyword evidence="3" id="KW-0560">Oxidoreductase</keyword>
<gene>
    <name evidence="6" type="ORF">CFBP3840_01568</name>
</gene>
<dbReference type="GO" id="GO:0009061">
    <property type="term" value="P:anaerobic respiration"/>
    <property type="evidence" value="ECO:0007669"/>
    <property type="project" value="TreeGrafter"/>
</dbReference>
<evidence type="ECO:0000313" key="6">
    <source>
        <dbReference type="EMBL" id="SOS38627.1"/>
    </source>
</evidence>
<evidence type="ECO:0000313" key="7">
    <source>
        <dbReference type="Proteomes" id="UP000238095"/>
    </source>
</evidence>
<dbReference type="Proteomes" id="UP000238095">
    <property type="component" value="Chromosome 1"/>
</dbReference>
<dbReference type="GO" id="GO:0009055">
    <property type="term" value="F:electron transfer activity"/>
    <property type="evidence" value="ECO:0007669"/>
    <property type="project" value="TreeGrafter"/>
</dbReference>
<evidence type="ECO:0000256" key="3">
    <source>
        <dbReference type="ARBA" id="ARBA00023002"/>
    </source>
</evidence>
<dbReference type="AlphaFoldDB" id="A0A2K4WRT1"/>
<dbReference type="PANTHER" id="PTHR43742:SF10">
    <property type="entry name" value="TRIMETHYLAMINE-N-OXIDE REDUCTASE 2"/>
    <property type="match status" value="1"/>
</dbReference>
<dbReference type="GO" id="GO:0030288">
    <property type="term" value="C:outer membrane-bounded periplasmic space"/>
    <property type="evidence" value="ECO:0007669"/>
    <property type="project" value="TreeGrafter"/>
</dbReference>
<dbReference type="EMBL" id="LT963409">
    <property type="protein sequence ID" value="SOS38627.1"/>
    <property type="molecule type" value="Genomic_DNA"/>
</dbReference>
<dbReference type="InterPro" id="IPR050612">
    <property type="entry name" value="Prok_Mopterin_Oxidored"/>
</dbReference>
<evidence type="ECO:0000256" key="1">
    <source>
        <dbReference type="ARBA" id="ARBA00001942"/>
    </source>
</evidence>
<sequence>MSFTSLHWGVYRPQVEEGKLKALLPAEWDKDPSPIGDSVADAITSPTRVMRPAIRRSFLQQAGGRPDLRGQESFVEVSWEVALDLVASELQRVKGEYGNQAIFGGSYGWGSAGRFHHAQSQLHRFLNCIGGYVFSTDSYSLGAGRVLMPHIVGNMDWLLAAHTSWKNLAEHCELFVAFGGGCPPRMRKPAPAVPVTICSPTLCNACPTRAWSSSTSARCVMTWLARRPTSGWRYAPAATRR</sequence>
<reference evidence="6 7" key="1">
    <citation type="submission" date="2017-11" db="EMBL/GenBank/DDBJ databases">
        <authorList>
            <person name="Han C.G."/>
        </authorList>
    </citation>
    <scope>NUCLEOTIDE SEQUENCE [LARGE SCALE GENOMIC DNA]</scope>
    <source>
        <strain evidence="6">CFBP3840</strain>
    </source>
</reference>
<evidence type="ECO:0000256" key="2">
    <source>
        <dbReference type="ARBA" id="ARBA00022505"/>
    </source>
</evidence>
<dbReference type="PANTHER" id="PTHR43742">
    <property type="entry name" value="TRIMETHYLAMINE-N-OXIDE REDUCTASE"/>
    <property type="match status" value="1"/>
</dbReference>
<dbReference type="GO" id="GO:0030151">
    <property type="term" value="F:molybdenum ion binding"/>
    <property type="evidence" value="ECO:0007669"/>
    <property type="project" value="TreeGrafter"/>
</dbReference>
<feature type="domain" description="Molybdopterin oxidoreductase" evidence="4">
    <location>
        <begin position="48"/>
        <end position="143"/>
    </location>
</feature>
<proteinExistence type="predicted"/>
<dbReference type="Gene3D" id="3.40.50.740">
    <property type="match status" value="1"/>
</dbReference>
<dbReference type="Pfam" id="PF00384">
    <property type="entry name" value="Molybdopterin"/>
    <property type="match status" value="1"/>
</dbReference>
<protein>
    <submittedName>
        <fullName evidence="6">Dimethylsulfoxide reductase</fullName>
    </submittedName>
</protein>
<dbReference type="InterPro" id="IPR006656">
    <property type="entry name" value="Mopterin_OxRdtase"/>
</dbReference>